<keyword evidence="2" id="KW-1133">Transmembrane helix</keyword>
<feature type="transmembrane region" description="Helical" evidence="2">
    <location>
        <begin position="232"/>
        <end position="254"/>
    </location>
</feature>
<keyword evidence="2" id="KW-0472">Membrane</keyword>
<proteinExistence type="predicted"/>
<evidence type="ECO:0000256" key="1">
    <source>
        <dbReference type="SAM" id="MobiDB-lite"/>
    </source>
</evidence>
<name>A2T3W8_RHDSA</name>
<evidence type="ECO:0000256" key="2">
    <source>
        <dbReference type="SAM" id="Phobius"/>
    </source>
</evidence>
<feature type="region of interest" description="Disordered" evidence="1">
    <location>
        <begin position="197"/>
        <end position="217"/>
    </location>
</feature>
<keyword evidence="2" id="KW-0812">Transmembrane</keyword>
<accession>A2T3W8</accession>
<organism evidence="3">
    <name type="scientific">Rhodomonas salina</name>
    <name type="common">Pyrenomonas salina</name>
    <dbReference type="NCBI Taxonomy" id="3034"/>
    <lineage>
        <taxon>Eukaryota</taxon>
        <taxon>Cryptophyceae</taxon>
        <taxon>Pyrenomonadales</taxon>
        <taxon>Pyrenomonadaceae</taxon>
        <taxon>Rhodomonas</taxon>
    </lineage>
</organism>
<dbReference type="EMBL" id="DQ859722">
    <property type="protein sequence ID" value="ABI74455.1"/>
    <property type="molecule type" value="Genomic_DNA"/>
</dbReference>
<feature type="compositionally biased region" description="Gly residues" evidence="1">
    <location>
        <begin position="274"/>
        <end position="283"/>
    </location>
</feature>
<reference evidence="3" key="1">
    <citation type="journal article" date="2007" name="J. Mol. Evol.">
        <title>Retrotransposons and tandem repeat sequences in the nuclear genomes of cryptomonad algae.</title>
        <authorList>
            <person name="Khan H."/>
            <person name="Kozera C."/>
            <person name="Curtis B.A."/>
            <person name="Bussey J.T."/>
            <person name="Theophilou S."/>
            <person name="Bowman S."/>
            <person name="Archibald J.M."/>
        </authorList>
    </citation>
    <scope>NUCLEOTIDE SEQUENCE</scope>
    <source>
        <strain evidence="3">CCMP 1319</strain>
    </source>
</reference>
<protein>
    <submittedName>
        <fullName evidence="3">Uncharacterized protein</fullName>
    </submittedName>
</protein>
<dbReference type="AlphaFoldDB" id="A2T3W8"/>
<sequence length="289" mass="32133">MPYPSLQPRREQRNPSCLPFLFPPLLLPPQLPPPRLIRSSSCTSSSSSSSLLSSCAFSRARKTDRYGHKDVKSIASVVGTRSATQVLLTPTPTQTTVEIAPDRFLKTHKQPKTKKIPNSCMHFTGRFSFECPSDAECFSEEKEKTHKKPRSPSRFPCRVSRALVSGADKGCWRLLLRGQKKKKKTGADARAEVLHEAGAVEHAGRGGGEERREQPRPRPLRGRELLCFPARFLLLPFFSPLFFSFFLLFFLLVFPKKAFSRSYTGQKKKEKKGGGGAGEGGCLGVPRGL</sequence>
<feature type="region of interest" description="Disordered" evidence="1">
    <location>
        <begin position="265"/>
        <end position="289"/>
    </location>
</feature>
<evidence type="ECO:0000313" key="3">
    <source>
        <dbReference type="EMBL" id="ABI74455.1"/>
    </source>
</evidence>